<reference evidence="8" key="1">
    <citation type="submission" date="2020-06" db="EMBL/GenBank/DDBJ databases">
        <title>Haloterrigena sp. nov., an extremely halophilic archaeon isolated from a saline sediment.</title>
        <authorList>
            <person name="Liu B.-B."/>
        </authorList>
    </citation>
    <scope>NUCLEOTIDE SEQUENCE</scope>
    <source>
        <strain evidence="8">SYSU A121-1</strain>
    </source>
</reference>
<dbReference type="Proteomes" id="UP000728647">
    <property type="component" value="Unassembled WGS sequence"/>
</dbReference>
<evidence type="ECO:0000256" key="5">
    <source>
        <dbReference type="ARBA" id="ARBA00023136"/>
    </source>
</evidence>
<evidence type="ECO:0000256" key="6">
    <source>
        <dbReference type="SAM" id="MobiDB-lite"/>
    </source>
</evidence>
<dbReference type="PANTHER" id="PTHR30213">
    <property type="entry name" value="INNER MEMBRANE PROTEIN YHJD"/>
    <property type="match status" value="1"/>
</dbReference>
<dbReference type="Pfam" id="PF03631">
    <property type="entry name" value="Virul_fac_BrkB"/>
    <property type="match status" value="1"/>
</dbReference>
<comment type="caution">
    <text evidence="8">The sequence shown here is derived from an EMBL/GenBank/DDBJ whole genome shotgun (WGS) entry which is preliminary data.</text>
</comment>
<comment type="subcellular location">
    <subcellularLocation>
        <location evidence="1">Cell membrane</location>
        <topology evidence="1">Multi-pass membrane protein</topology>
    </subcellularLocation>
</comment>
<keyword evidence="2" id="KW-1003">Cell membrane</keyword>
<keyword evidence="3 7" id="KW-0812">Transmembrane</keyword>
<name>A0A8J8GL43_9EURY</name>
<evidence type="ECO:0000313" key="8">
    <source>
        <dbReference type="EMBL" id="NUB90384.1"/>
    </source>
</evidence>
<evidence type="ECO:0000313" key="9">
    <source>
        <dbReference type="Proteomes" id="UP000728647"/>
    </source>
</evidence>
<evidence type="ECO:0000256" key="7">
    <source>
        <dbReference type="SAM" id="Phobius"/>
    </source>
</evidence>
<dbReference type="OrthoDB" id="204872at2157"/>
<feature type="region of interest" description="Disordered" evidence="6">
    <location>
        <begin position="361"/>
        <end position="386"/>
    </location>
</feature>
<feature type="transmembrane region" description="Helical" evidence="7">
    <location>
        <begin position="230"/>
        <end position="258"/>
    </location>
</feature>
<dbReference type="AlphaFoldDB" id="A0A8J8GL43"/>
<dbReference type="EMBL" id="JABURA010000001">
    <property type="protein sequence ID" value="NUB90384.1"/>
    <property type="molecule type" value="Genomic_DNA"/>
</dbReference>
<sequence length="386" mass="40641">MNVRRDRVETVLRAIVHELEVERVTFMAGSIAYNAFLSLLPLLLLLLTIISSVGDEGLEQGLVSITRAALTPGAADVLVAELQTSTAGASLLGLAALLWGALRIFRSLDMAFSDIYESQAENTFLDQLRDGIVVLVSVAAVVAVVIVLESLGGGLAAVGGTAGWLLHRLLLVVATGVALVPMYYLFPDEPEITVREVLPGVGVTAVGLVTAESAFRLYVRYGSTNAENGLLSGIIVLMTWLYVSGLVILVGAAVNAVLSDRSEDVSIEPVIGGVAPEPADAEATSPGGADSTVRTVDPVRAIDDLEKRLPTASDVRIVVDGESVRVPPPDRVDGDRETSALPFVDDSVGVGLRWNVRDRDAEADEAAVDGPTEPDDVGRDAARRDA</sequence>
<feature type="transmembrane region" description="Helical" evidence="7">
    <location>
        <begin position="31"/>
        <end position="53"/>
    </location>
</feature>
<feature type="transmembrane region" description="Helical" evidence="7">
    <location>
        <begin position="164"/>
        <end position="185"/>
    </location>
</feature>
<dbReference type="NCBIfam" id="TIGR00765">
    <property type="entry name" value="yihY_not_rbn"/>
    <property type="match status" value="1"/>
</dbReference>
<evidence type="ECO:0000256" key="1">
    <source>
        <dbReference type="ARBA" id="ARBA00004651"/>
    </source>
</evidence>
<protein>
    <submittedName>
        <fullName evidence="8">YihY/virulence factor BrkB family protein</fullName>
    </submittedName>
</protein>
<evidence type="ECO:0000256" key="4">
    <source>
        <dbReference type="ARBA" id="ARBA00022989"/>
    </source>
</evidence>
<proteinExistence type="predicted"/>
<keyword evidence="4 7" id="KW-1133">Transmembrane helix</keyword>
<evidence type="ECO:0000256" key="3">
    <source>
        <dbReference type="ARBA" id="ARBA00022692"/>
    </source>
</evidence>
<evidence type="ECO:0000256" key="2">
    <source>
        <dbReference type="ARBA" id="ARBA00022475"/>
    </source>
</evidence>
<dbReference type="RefSeq" id="WP_174701415.1">
    <property type="nucleotide sequence ID" value="NZ_JABURA010000001.1"/>
</dbReference>
<dbReference type="PANTHER" id="PTHR30213:SF0">
    <property type="entry name" value="UPF0761 MEMBRANE PROTEIN YIHY"/>
    <property type="match status" value="1"/>
</dbReference>
<organism evidence="8 9">
    <name type="scientific">Haloterrigena gelatinilytica</name>
    <dbReference type="NCBI Taxonomy" id="2741724"/>
    <lineage>
        <taxon>Archaea</taxon>
        <taxon>Methanobacteriati</taxon>
        <taxon>Methanobacteriota</taxon>
        <taxon>Stenosarchaea group</taxon>
        <taxon>Halobacteria</taxon>
        <taxon>Halobacteriales</taxon>
        <taxon>Natrialbaceae</taxon>
        <taxon>Haloterrigena</taxon>
    </lineage>
</organism>
<gene>
    <name evidence="8" type="ORF">HT576_04940</name>
</gene>
<feature type="transmembrane region" description="Helical" evidence="7">
    <location>
        <begin position="132"/>
        <end position="158"/>
    </location>
</feature>
<keyword evidence="5 7" id="KW-0472">Membrane</keyword>
<feature type="compositionally biased region" description="Basic and acidic residues" evidence="6">
    <location>
        <begin position="376"/>
        <end position="386"/>
    </location>
</feature>
<feature type="compositionally biased region" description="Acidic residues" evidence="6">
    <location>
        <begin position="361"/>
        <end position="375"/>
    </location>
</feature>
<feature type="transmembrane region" description="Helical" evidence="7">
    <location>
        <begin position="87"/>
        <end position="105"/>
    </location>
</feature>
<dbReference type="InterPro" id="IPR017039">
    <property type="entry name" value="Virul_fac_BrkB"/>
</dbReference>
<feature type="transmembrane region" description="Helical" evidence="7">
    <location>
        <begin position="197"/>
        <end position="218"/>
    </location>
</feature>
<accession>A0A8J8GL43</accession>
<dbReference type="GO" id="GO:0005886">
    <property type="term" value="C:plasma membrane"/>
    <property type="evidence" value="ECO:0007669"/>
    <property type="project" value="UniProtKB-SubCell"/>
</dbReference>